<accession>A0A814GFZ0</accession>
<dbReference type="PANTHER" id="PTHR43775:SF37">
    <property type="entry name" value="SI:DKEY-61P9.11"/>
    <property type="match status" value="1"/>
</dbReference>
<dbReference type="Pfam" id="PF21089">
    <property type="entry name" value="PKS_DH_N"/>
    <property type="match status" value="1"/>
</dbReference>
<gene>
    <name evidence="4" type="ORF">VCS650_LOCUS14457</name>
</gene>
<keyword evidence="1" id="KW-0596">Phosphopantetheine</keyword>
<feature type="domain" description="Polyketide synthase dehydratase" evidence="3">
    <location>
        <begin position="168"/>
        <end position="223"/>
    </location>
</feature>
<dbReference type="Proteomes" id="UP000663891">
    <property type="component" value="Unassembled WGS sequence"/>
</dbReference>
<keyword evidence="2" id="KW-0597">Phosphoprotein</keyword>
<proteinExistence type="predicted"/>
<dbReference type="GO" id="GO:0006633">
    <property type="term" value="P:fatty acid biosynthetic process"/>
    <property type="evidence" value="ECO:0007669"/>
    <property type="project" value="TreeGrafter"/>
</dbReference>
<evidence type="ECO:0000259" key="3">
    <source>
        <dbReference type="Pfam" id="PF21089"/>
    </source>
</evidence>
<dbReference type="EMBL" id="CAJNON010000121">
    <property type="protein sequence ID" value="CAF0995893.1"/>
    <property type="molecule type" value="Genomic_DNA"/>
</dbReference>
<evidence type="ECO:0000313" key="5">
    <source>
        <dbReference type="Proteomes" id="UP000663891"/>
    </source>
</evidence>
<dbReference type="AlphaFoldDB" id="A0A814GFZ0"/>
<dbReference type="GO" id="GO:0004312">
    <property type="term" value="F:fatty acid synthase activity"/>
    <property type="evidence" value="ECO:0007669"/>
    <property type="project" value="TreeGrafter"/>
</dbReference>
<dbReference type="InterPro" id="IPR050091">
    <property type="entry name" value="PKS_NRPS_Biosynth_Enz"/>
</dbReference>
<dbReference type="Gene3D" id="3.40.366.10">
    <property type="entry name" value="Malonyl-Coenzyme A Acyl Carrier Protein, domain 2"/>
    <property type="match status" value="1"/>
</dbReference>
<dbReference type="Gene3D" id="3.10.129.10">
    <property type="entry name" value="Hotdog Thioesterase"/>
    <property type="match status" value="1"/>
</dbReference>
<reference evidence="4" key="1">
    <citation type="submission" date="2021-02" db="EMBL/GenBank/DDBJ databases">
        <authorList>
            <person name="Nowell W R."/>
        </authorList>
    </citation>
    <scope>NUCLEOTIDE SEQUENCE</scope>
</reference>
<organism evidence="4 5">
    <name type="scientific">Adineta steineri</name>
    <dbReference type="NCBI Taxonomy" id="433720"/>
    <lineage>
        <taxon>Eukaryota</taxon>
        <taxon>Metazoa</taxon>
        <taxon>Spiralia</taxon>
        <taxon>Gnathifera</taxon>
        <taxon>Rotifera</taxon>
        <taxon>Eurotatoria</taxon>
        <taxon>Bdelloidea</taxon>
        <taxon>Adinetida</taxon>
        <taxon>Adinetidae</taxon>
        <taxon>Adineta</taxon>
    </lineage>
</organism>
<dbReference type="InterPro" id="IPR049552">
    <property type="entry name" value="PKS_DH_N"/>
</dbReference>
<dbReference type="InterPro" id="IPR001227">
    <property type="entry name" value="Ac_transferase_dom_sf"/>
</dbReference>
<evidence type="ECO:0000256" key="1">
    <source>
        <dbReference type="ARBA" id="ARBA00022450"/>
    </source>
</evidence>
<name>A0A814GFZ0_9BILA</name>
<evidence type="ECO:0000256" key="2">
    <source>
        <dbReference type="ARBA" id="ARBA00022553"/>
    </source>
</evidence>
<dbReference type="PANTHER" id="PTHR43775">
    <property type="entry name" value="FATTY ACID SYNTHASE"/>
    <property type="match status" value="1"/>
</dbReference>
<sequence>MRIFRRAYYISVCAKAKLYSSVNADKMNGSIPVDSQMYEKTVRFYDTITLIIKDEAANVFLEISPPPVLAKSIRECCKLTNQQQSLPLILPTLKRKENEQITLLTSLALLTTSSQVWQQYFHTRQILPMKNHEEYFDNFLLYTFHLNPCWYKSKDSSIQRLANRISTHPLLGIRQLNDQTNATWKSLININLAQHAFSKDHKIQDAILFPAVAYLELATAAYNLNKYSLNKFTLHAQGKTEIDFKEQNSLTIPDRWTTQDITSAHQYGSSFNKIKTLHDTSTTIISQLSNDNNNYSSYYLLHPYLVLLPVIETTFLSVRIQKFIYSSKTKTRMNQSTNIKVRRNYHDNICGIGQEEIYNLDLWIFPMDNKIEEPIFTFEGAVIQQIQGAHSGRWSMEQIIYDKLNLTTDLPNIDHKTYLNTILKDYCMKRLWTDSPITKDISHLLPSPNQILNNQLNSTSNQDLIESIEPFNELVVYYAQMATKDLDLNQEHHPLLNACRSLASTLHE</sequence>
<comment type="caution">
    <text evidence="4">The sequence shown here is derived from an EMBL/GenBank/DDBJ whole genome shotgun (WGS) entry which is preliminary data.</text>
</comment>
<evidence type="ECO:0000313" key="4">
    <source>
        <dbReference type="EMBL" id="CAF0995893.1"/>
    </source>
</evidence>
<dbReference type="OrthoDB" id="10405508at2759"/>
<protein>
    <recommendedName>
        <fullName evidence="3">Polyketide synthase dehydratase domain-containing protein</fullName>
    </recommendedName>
</protein>